<proteinExistence type="predicted"/>
<reference evidence="2" key="3">
    <citation type="journal article" date="2014" name="Nature">
        <title>Elephant shark genome provides unique insights into gnathostome evolution.</title>
        <authorList>
            <consortium name="International Elephant Shark Genome Sequencing Consortium"/>
            <person name="Venkatesh B."/>
            <person name="Lee A.P."/>
            <person name="Ravi V."/>
            <person name="Maurya A.K."/>
            <person name="Lian M.M."/>
            <person name="Swann J.B."/>
            <person name="Ohta Y."/>
            <person name="Flajnik M.F."/>
            <person name="Sutoh Y."/>
            <person name="Kasahara M."/>
            <person name="Hoon S."/>
            <person name="Gangu V."/>
            <person name="Roy S.W."/>
            <person name="Irimia M."/>
            <person name="Korzh V."/>
            <person name="Kondrychyn I."/>
            <person name="Lim Z.W."/>
            <person name="Tay B.H."/>
            <person name="Tohari S."/>
            <person name="Kong K.W."/>
            <person name="Ho S."/>
            <person name="Lorente-Galdos B."/>
            <person name="Quilez J."/>
            <person name="Marques-Bonet T."/>
            <person name="Raney B.J."/>
            <person name="Ingham P.W."/>
            <person name="Tay A."/>
            <person name="Hillier L.W."/>
            <person name="Minx P."/>
            <person name="Boehm T."/>
            <person name="Wilson R.K."/>
            <person name="Brenner S."/>
            <person name="Warren W.C."/>
        </authorList>
    </citation>
    <scope>NUCLEOTIDE SEQUENCE [LARGE SCALE GENOMIC DNA]</scope>
</reference>
<sequence length="98" mass="10663">MLESNELKPHSLPLILCPASFPAACPTQTTLPIRALSCTIKRSLLTGVCPSRSYEPGWLCCHQQCPGILQTCLAQEPRRNQSGSAFAVPVQKIPLLPH</sequence>
<protein>
    <submittedName>
        <fullName evidence="1">Uncharacterized protein</fullName>
    </submittedName>
</protein>
<evidence type="ECO:0000313" key="1">
    <source>
        <dbReference type="Ensembl" id="ENSCMIP00000033280.1"/>
    </source>
</evidence>
<dbReference type="InParanoid" id="A0A4W3JMG4"/>
<keyword evidence="2" id="KW-1185">Reference proteome</keyword>
<dbReference type="AlphaFoldDB" id="A0A4W3JMG4"/>
<reference evidence="2" key="1">
    <citation type="journal article" date="2006" name="Science">
        <title>Ancient noncoding elements conserved in the human genome.</title>
        <authorList>
            <person name="Venkatesh B."/>
            <person name="Kirkness E.F."/>
            <person name="Loh Y.H."/>
            <person name="Halpern A.L."/>
            <person name="Lee A.P."/>
            <person name="Johnson J."/>
            <person name="Dandona N."/>
            <person name="Viswanathan L.D."/>
            <person name="Tay A."/>
            <person name="Venter J.C."/>
            <person name="Strausberg R.L."/>
            <person name="Brenner S."/>
        </authorList>
    </citation>
    <scope>NUCLEOTIDE SEQUENCE [LARGE SCALE GENOMIC DNA]</scope>
</reference>
<organism evidence="1 2">
    <name type="scientific">Callorhinchus milii</name>
    <name type="common">Ghost shark</name>
    <dbReference type="NCBI Taxonomy" id="7868"/>
    <lineage>
        <taxon>Eukaryota</taxon>
        <taxon>Metazoa</taxon>
        <taxon>Chordata</taxon>
        <taxon>Craniata</taxon>
        <taxon>Vertebrata</taxon>
        <taxon>Chondrichthyes</taxon>
        <taxon>Holocephali</taxon>
        <taxon>Chimaeriformes</taxon>
        <taxon>Callorhinchidae</taxon>
        <taxon>Callorhinchus</taxon>
    </lineage>
</organism>
<reference evidence="2" key="2">
    <citation type="journal article" date="2007" name="PLoS Biol.">
        <title>Survey sequencing and comparative analysis of the elephant shark (Callorhinchus milii) genome.</title>
        <authorList>
            <person name="Venkatesh B."/>
            <person name="Kirkness E.F."/>
            <person name="Loh Y.H."/>
            <person name="Halpern A.L."/>
            <person name="Lee A.P."/>
            <person name="Johnson J."/>
            <person name="Dandona N."/>
            <person name="Viswanathan L.D."/>
            <person name="Tay A."/>
            <person name="Venter J.C."/>
            <person name="Strausberg R.L."/>
            <person name="Brenner S."/>
        </authorList>
    </citation>
    <scope>NUCLEOTIDE SEQUENCE [LARGE SCALE GENOMIC DNA]</scope>
</reference>
<evidence type="ECO:0000313" key="2">
    <source>
        <dbReference type="Proteomes" id="UP000314986"/>
    </source>
</evidence>
<reference evidence="1" key="5">
    <citation type="submission" date="2025-09" db="UniProtKB">
        <authorList>
            <consortium name="Ensembl"/>
        </authorList>
    </citation>
    <scope>IDENTIFICATION</scope>
</reference>
<accession>A0A4W3JMG4</accession>
<reference evidence="1" key="4">
    <citation type="submission" date="2025-08" db="UniProtKB">
        <authorList>
            <consortium name="Ensembl"/>
        </authorList>
    </citation>
    <scope>IDENTIFICATION</scope>
</reference>
<dbReference type="Ensembl" id="ENSCMIT00000033786.1">
    <property type="protein sequence ID" value="ENSCMIP00000033280.1"/>
    <property type="gene ID" value="ENSCMIG00000014205.1"/>
</dbReference>
<name>A0A4W3JMG4_CALMI</name>
<dbReference type="Proteomes" id="UP000314986">
    <property type="component" value="Unassembled WGS sequence"/>
</dbReference>